<dbReference type="InterPro" id="IPR011051">
    <property type="entry name" value="RmlC_Cupin_sf"/>
</dbReference>
<dbReference type="KEGG" id="mgy:MGMSRv2__2780"/>
<keyword evidence="3" id="KW-1185">Reference proteome</keyword>
<dbReference type="Proteomes" id="UP000018922">
    <property type="component" value="Chromosome I"/>
</dbReference>
<dbReference type="NCBIfam" id="TIGR02451">
    <property type="entry name" value="anti_sig_ChrR"/>
    <property type="match status" value="1"/>
</dbReference>
<sequence length="216" mass="22824">MSASFHPIDDVLLAYAAGSLDQAMALLVASHLTLCPRCRDEVARAEAVGGVLLDDLPPTDTALGLLDAVLARLDEPAPAVPVSLPPPAPGSILPQPLRQSLGGDLDRVRWKRLGQGLEQALVLQSGRSRARLYRIAPGLRIPEHGHDGTELTLVLQGGFSDLNGHYLAGDIACADDGVVHRPTADRDGYCLCLAVTDAPLRLTGLVGRLVSPFLNL</sequence>
<reference evidence="2 3" key="1">
    <citation type="journal article" date="2014" name="Genome Announc.">
        <title>Complete genome sequence of Magnetospirillum gryphiswaldense MSR-1.</title>
        <authorList>
            <person name="Wang X."/>
            <person name="Wang Q."/>
            <person name="Zhang W."/>
            <person name="Wang Y."/>
            <person name="Li L."/>
            <person name="Wen T."/>
            <person name="Zhang T."/>
            <person name="Zhang Y."/>
            <person name="Xu J."/>
            <person name="Hu J."/>
            <person name="Li S."/>
            <person name="Liu L."/>
            <person name="Liu J."/>
            <person name="Jiang W."/>
            <person name="Tian J."/>
            <person name="Li Y."/>
            <person name="Schuler D."/>
            <person name="Wang L."/>
            <person name="Li J."/>
        </authorList>
    </citation>
    <scope>NUCLEOTIDE SEQUENCE [LARGE SCALE GENOMIC DNA]</scope>
    <source>
        <strain evidence="3">DSM 6361 / JCM 21280 / NBRC 15271 / MSR-1</strain>
    </source>
</reference>
<dbReference type="InterPro" id="IPR014710">
    <property type="entry name" value="RmlC-like_jellyroll"/>
</dbReference>
<dbReference type="eggNOG" id="COG3806">
    <property type="taxonomic scope" value="Bacteria"/>
</dbReference>
<dbReference type="InterPro" id="IPR012807">
    <property type="entry name" value="Anti-sigma_ChrR"/>
</dbReference>
<gene>
    <name evidence="2" type="primary">chrR</name>
    <name evidence="2" type="ordered locus">MGMSRv2__2780</name>
</gene>
<dbReference type="Pfam" id="PF12973">
    <property type="entry name" value="Cupin_7"/>
    <property type="match status" value="1"/>
</dbReference>
<dbReference type="SUPFAM" id="SSF51182">
    <property type="entry name" value="RmlC-like cupins"/>
    <property type="match status" value="1"/>
</dbReference>
<evidence type="ECO:0000313" key="2">
    <source>
        <dbReference type="EMBL" id="CDK99995.1"/>
    </source>
</evidence>
<dbReference type="STRING" id="1430440.MGMSRv2__2780"/>
<dbReference type="CDD" id="cd20301">
    <property type="entry name" value="cupin_ChrR"/>
    <property type="match status" value="1"/>
</dbReference>
<proteinExistence type="predicted"/>
<feature type="domain" description="ChrR-like cupin" evidence="1">
    <location>
        <begin position="103"/>
        <end position="193"/>
    </location>
</feature>
<dbReference type="Gene3D" id="1.10.10.1320">
    <property type="entry name" value="Anti-sigma factor, zinc-finger domain"/>
    <property type="match status" value="1"/>
</dbReference>
<dbReference type="AlphaFoldDB" id="V6F380"/>
<organism evidence="2 3">
    <name type="scientific">Magnetospirillum gryphiswaldense (strain DSM 6361 / JCM 21280 / NBRC 15271 / MSR-1)</name>
    <dbReference type="NCBI Taxonomy" id="431944"/>
    <lineage>
        <taxon>Bacteria</taxon>
        <taxon>Pseudomonadati</taxon>
        <taxon>Pseudomonadota</taxon>
        <taxon>Alphaproteobacteria</taxon>
        <taxon>Rhodospirillales</taxon>
        <taxon>Rhodospirillaceae</taxon>
        <taxon>Magnetospirillum</taxon>
    </lineage>
</organism>
<dbReference type="InterPro" id="IPR041916">
    <property type="entry name" value="Anti_sigma_zinc_sf"/>
</dbReference>
<evidence type="ECO:0000259" key="1">
    <source>
        <dbReference type="Pfam" id="PF12973"/>
    </source>
</evidence>
<evidence type="ECO:0000313" key="3">
    <source>
        <dbReference type="Proteomes" id="UP000018922"/>
    </source>
</evidence>
<name>V6F380_MAGGM</name>
<dbReference type="InterPro" id="IPR025979">
    <property type="entry name" value="ChrR-like_cupin_dom"/>
</dbReference>
<accession>V6F380</accession>
<dbReference type="EMBL" id="HG794546">
    <property type="protein sequence ID" value="CDK99995.1"/>
    <property type="molecule type" value="Genomic_DNA"/>
</dbReference>
<protein>
    <submittedName>
        <fullName evidence="2">Transcriptional activator ChrR</fullName>
    </submittedName>
</protein>
<dbReference type="HOGENOM" id="CLU_090912_0_0_5"/>
<dbReference type="Gene3D" id="2.60.120.10">
    <property type="entry name" value="Jelly Rolls"/>
    <property type="match status" value="1"/>
</dbReference>